<evidence type="ECO:0000256" key="6">
    <source>
        <dbReference type="ARBA" id="ARBA00023098"/>
    </source>
</evidence>
<evidence type="ECO:0000256" key="1">
    <source>
        <dbReference type="ARBA" id="ARBA00006500"/>
    </source>
</evidence>
<keyword evidence="2" id="KW-0444">Lipid biosynthesis</keyword>
<keyword evidence="7" id="KW-0275">Fatty acid biosynthesis</keyword>
<dbReference type="SUPFAM" id="SSF54637">
    <property type="entry name" value="Thioesterase/thiol ester dehydrase-isomerase"/>
    <property type="match status" value="2"/>
</dbReference>
<name>A0ABT1BY62_9BACT</name>
<dbReference type="InterPro" id="IPR002864">
    <property type="entry name" value="Acyl-ACP_thioesterase_NHD"/>
</dbReference>
<dbReference type="InterPro" id="IPR045023">
    <property type="entry name" value="FATA/B"/>
</dbReference>
<keyword evidence="5" id="KW-0809">Transit peptide</keyword>
<evidence type="ECO:0000256" key="5">
    <source>
        <dbReference type="ARBA" id="ARBA00022946"/>
    </source>
</evidence>
<evidence type="ECO:0000313" key="11">
    <source>
        <dbReference type="Proteomes" id="UP001204015"/>
    </source>
</evidence>
<feature type="domain" description="Acyl-ACP thioesterase-like C-terminal" evidence="9">
    <location>
        <begin position="164"/>
        <end position="231"/>
    </location>
</feature>
<gene>
    <name evidence="10" type="ORF">NG821_09250</name>
</gene>
<keyword evidence="4" id="KW-0276">Fatty acid metabolism</keyword>
<dbReference type="PANTHER" id="PTHR31727">
    <property type="entry name" value="OLEOYL-ACYL CARRIER PROTEIN THIOESTERASE 1, CHLOROPLASTIC"/>
    <property type="match status" value="1"/>
</dbReference>
<reference evidence="10 11" key="1">
    <citation type="submission" date="2022-06" db="EMBL/GenBank/DDBJ databases">
        <title>A taxonomic note on the genus Prevotella: Description of four novel genera and emended description of the genera Hallella and Xylanibacter.</title>
        <authorList>
            <person name="Hitch T.C.A."/>
        </authorList>
    </citation>
    <scope>NUCLEOTIDE SEQUENCE [LARGE SCALE GENOMIC DNA]</scope>
    <source>
        <strain evidence="10 11">DSM 100619</strain>
    </source>
</reference>
<evidence type="ECO:0000259" key="8">
    <source>
        <dbReference type="Pfam" id="PF01643"/>
    </source>
</evidence>
<feature type="domain" description="Acyl-ACP thioesterase N-terminal hotdog" evidence="8">
    <location>
        <begin position="20"/>
        <end position="127"/>
    </location>
</feature>
<sequence length="258" mass="29942">MPMGNKLVGRYNFVSEEFHNDFTHHLFWGELGQEMLNASDYHSDEHGLGMDYMNSIHRTWVLSRLAIEMEDMPVVNRKYTIETWVESILRSFTCRNFAIIDSLSHQVYGYARSIWAVIDTQTRQPVDLGSIKDGSILQYVNKEKTCPIAKTSRVQVGADAVKVRTVNTYYSDVDINGHINSIRYIDHILDLFDLDYYRNNTLKRFEIAYVAESHQGDKLNFYRENEGNGVYAFKVTKTEPQSSKEVEVVRSKAIFIKK</sequence>
<evidence type="ECO:0000313" key="10">
    <source>
        <dbReference type="EMBL" id="MCO6026022.1"/>
    </source>
</evidence>
<protein>
    <submittedName>
        <fullName evidence="10">Thioesterase</fullName>
    </submittedName>
</protein>
<evidence type="ECO:0000256" key="4">
    <source>
        <dbReference type="ARBA" id="ARBA00022832"/>
    </source>
</evidence>
<dbReference type="Gene3D" id="3.10.129.10">
    <property type="entry name" value="Hotdog Thioesterase"/>
    <property type="match status" value="2"/>
</dbReference>
<dbReference type="EMBL" id="JAMXLY010000035">
    <property type="protein sequence ID" value="MCO6026022.1"/>
    <property type="molecule type" value="Genomic_DNA"/>
</dbReference>
<evidence type="ECO:0000256" key="7">
    <source>
        <dbReference type="ARBA" id="ARBA00023160"/>
    </source>
</evidence>
<comment type="similarity">
    <text evidence="1">Belongs to the acyl-ACP thioesterase family.</text>
</comment>
<dbReference type="Pfam" id="PF01643">
    <property type="entry name" value="Acyl-ACP_TE"/>
    <property type="match status" value="1"/>
</dbReference>
<organism evidence="10 11">
    <name type="scientific">Segatella cerevisiae</name>
    <dbReference type="NCBI Taxonomy" id="2053716"/>
    <lineage>
        <taxon>Bacteria</taxon>
        <taxon>Pseudomonadati</taxon>
        <taxon>Bacteroidota</taxon>
        <taxon>Bacteroidia</taxon>
        <taxon>Bacteroidales</taxon>
        <taxon>Prevotellaceae</taxon>
        <taxon>Segatella</taxon>
    </lineage>
</organism>
<dbReference type="Pfam" id="PF20791">
    <property type="entry name" value="Acyl-ACP_TE_C"/>
    <property type="match status" value="1"/>
</dbReference>
<evidence type="ECO:0000256" key="2">
    <source>
        <dbReference type="ARBA" id="ARBA00022516"/>
    </source>
</evidence>
<accession>A0ABT1BY62</accession>
<dbReference type="Proteomes" id="UP001204015">
    <property type="component" value="Unassembled WGS sequence"/>
</dbReference>
<comment type="caution">
    <text evidence="10">The sequence shown here is derived from an EMBL/GenBank/DDBJ whole genome shotgun (WGS) entry which is preliminary data.</text>
</comment>
<evidence type="ECO:0000259" key="9">
    <source>
        <dbReference type="Pfam" id="PF20791"/>
    </source>
</evidence>
<keyword evidence="3" id="KW-0378">Hydrolase</keyword>
<proteinExistence type="inferred from homology"/>
<keyword evidence="6" id="KW-0443">Lipid metabolism</keyword>
<dbReference type="PANTHER" id="PTHR31727:SF6">
    <property type="entry name" value="OLEOYL-ACYL CARRIER PROTEIN THIOESTERASE 1, CHLOROPLASTIC"/>
    <property type="match status" value="1"/>
</dbReference>
<evidence type="ECO:0000256" key="3">
    <source>
        <dbReference type="ARBA" id="ARBA00022801"/>
    </source>
</evidence>
<keyword evidence="11" id="KW-1185">Reference proteome</keyword>
<dbReference type="InterPro" id="IPR029069">
    <property type="entry name" value="HotDog_dom_sf"/>
</dbReference>
<dbReference type="InterPro" id="IPR049427">
    <property type="entry name" value="Acyl-ACP_TE_C"/>
</dbReference>